<dbReference type="InterPro" id="IPR051401">
    <property type="entry name" value="GtrA_CellWall_Glycosyl"/>
</dbReference>
<name>A0A5S3PKG6_9RHOB</name>
<keyword evidence="4 6" id="KW-1133">Transmembrane helix</keyword>
<dbReference type="AlphaFoldDB" id="A0A5S3PKG6"/>
<dbReference type="InterPro" id="IPR007267">
    <property type="entry name" value="GtrA_DPMS_TM"/>
</dbReference>
<dbReference type="EMBL" id="VANS01000001">
    <property type="protein sequence ID" value="TMM54040.1"/>
    <property type="molecule type" value="Genomic_DNA"/>
</dbReference>
<gene>
    <name evidence="8" type="ORF">FDT80_00070</name>
</gene>
<comment type="subcellular location">
    <subcellularLocation>
        <location evidence="1">Membrane</location>
        <topology evidence="1">Multi-pass membrane protein</topology>
    </subcellularLocation>
</comment>
<keyword evidence="5 6" id="KW-0472">Membrane</keyword>
<dbReference type="Pfam" id="PF04138">
    <property type="entry name" value="GtrA_DPMS_TM"/>
    <property type="match status" value="1"/>
</dbReference>
<evidence type="ECO:0000256" key="3">
    <source>
        <dbReference type="ARBA" id="ARBA00022692"/>
    </source>
</evidence>
<organism evidence="8 9">
    <name type="scientific">Sulfitobacter sabulilitoris</name>
    <dbReference type="NCBI Taxonomy" id="2562655"/>
    <lineage>
        <taxon>Bacteria</taxon>
        <taxon>Pseudomonadati</taxon>
        <taxon>Pseudomonadota</taxon>
        <taxon>Alphaproteobacteria</taxon>
        <taxon>Rhodobacterales</taxon>
        <taxon>Roseobacteraceae</taxon>
        <taxon>Sulfitobacter</taxon>
    </lineage>
</organism>
<evidence type="ECO:0000256" key="2">
    <source>
        <dbReference type="ARBA" id="ARBA00009399"/>
    </source>
</evidence>
<reference evidence="8 9" key="1">
    <citation type="submission" date="2019-05" db="EMBL/GenBank/DDBJ databases">
        <title>Sulfitobacter sabulilitoris sp. nov., isolated from a marine sand.</title>
        <authorList>
            <person name="Yoon J.-H."/>
        </authorList>
    </citation>
    <scope>NUCLEOTIDE SEQUENCE [LARGE SCALE GENOMIC DNA]</scope>
    <source>
        <strain evidence="8 9">HSMS-29</strain>
    </source>
</reference>
<keyword evidence="9" id="KW-1185">Reference proteome</keyword>
<dbReference type="GO" id="GO:0005886">
    <property type="term" value="C:plasma membrane"/>
    <property type="evidence" value="ECO:0007669"/>
    <property type="project" value="TreeGrafter"/>
</dbReference>
<dbReference type="RefSeq" id="WP_138660214.1">
    <property type="nucleotide sequence ID" value="NZ_VANS01000001.1"/>
</dbReference>
<proteinExistence type="inferred from homology"/>
<keyword evidence="3 6" id="KW-0812">Transmembrane</keyword>
<evidence type="ECO:0000313" key="8">
    <source>
        <dbReference type="EMBL" id="TMM54040.1"/>
    </source>
</evidence>
<comment type="similarity">
    <text evidence="2">Belongs to the GtrA family.</text>
</comment>
<feature type="transmembrane region" description="Helical" evidence="6">
    <location>
        <begin position="12"/>
        <end position="33"/>
    </location>
</feature>
<comment type="caution">
    <text evidence="8">The sequence shown here is derived from an EMBL/GenBank/DDBJ whole genome shotgun (WGS) entry which is preliminary data.</text>
</comment>
<dbReference type="Proteomes" id="UP000309550">
    <property type="component" value="Unassembled WGS sequence"/>
</dbReference>
<sequence length="133" mass="13831">MSLAPSSAMLRFAAVGIGVAALYVAIFVGLAALGLSRGLANVAAFGLAVAVQYVAQSLWTFRKPLNVSAQALRFAVAIGLGLVVSTLITSGLGPRLGWPAWMAAGLVAVVLPVQNYLFFRLWVFADADPGARQ</sequence>
<feature type="transmembrane region" description="Helical" evidence="6">
    <location>
        <begin position="98"/>
        <end position="119"/>
    </location>
</feature>
<accession>A0A5S3PKG6</accession>
<feature type="transmembrane region" description="Helical" evidence="6">
    <location>
        <begin position="39"/>
        <end position="59"/>
    </location>
</feature>
<dbReference type="GO" id="GO:0000271">
    <property type="term" value="P:polysaccharide biosynthetic process"/>
    <property type="evidence" value="ECO:0007669"/>
    <property type="project" value="InterPro"/>
</dbReference>
<feature type="domain" description="GtrA/DPMS transmembrane" evidence="7">
    <location>
        <begin position="11"/>
        <end position="124"/>
    </location>
</feature>
<evidence type="ECO:0000256" key="6">
    <source>
        <dbReference type="SAM" id="Phobius"/>
    </source>
</evidence>
<dbReference type="OrthoDB" id="7667275at2"/>
<dbReference type="PANTHER" id="PTHR38459:SF1">
    <property type="entry name" value="PROPHAGE BACTOPRENOL-LINKED GLUCOSE TRANSLOCASE HOMOLOG"/>
    <property type="match status" value="1"/>
</dbReference>
<evidence type="ECO:0000259" key="7">
    <source>
        <dbReference type="Pfam" id="PF04138"/>
    </source>
</evidence>
<dbReference type="PANTHER" id="PTHR38459">
    <property type="entry name" value="PROPHAGE BACTOPRENOL-LINKED GLUCOSE TRANSLOCASE HOMOLOG"/>
    <property type="match status" value="1"/>
</dbReference>
<evidence type="ECO:0000313" key="9">
    <source>
        <dbReference type="Proteomes" id="UP000309550"/>
    </source>
</evidence>
<evidence type="ECO:0000256" key="4">
    <source>
        <dbReference type="ARBA" id="ARBA00022989"/>
    </source>
</evidence>
<evidence type="ECO:0000256" key="5">
    <source>
        <dbReference type="ARBA" id="ARBA00023136"/>
    </source>
</evidence>
<evidence type="ECO:0000256" key="1">
    <source>
        <dbReference type="ARBA" id="ARBA00004141"/>
    </source>
</evidence>
<protein>
    <submittedName>
        <fullName evidence="8">GtrA family protein</fullName>
    </submittedName>
</protein>
<feature type="transmembrane region" description="Helical" evidence="6">
    <location>
        <begin position="71"/>
        <end position="92"/>
    </location>
</feature>